<evidence type="ECO:0000259" key="2">
    <source>
        <dbReference type="PROSITE" id="PS50191"/>
    </source>
</evidence>
<dbReference type="Pfam" id="PF00620">
    <property type="entry name" value="RhoGAP"/>
    <property type="match status" value="1"/>
</dbReference>
<name>A0A1X7S7F1_ZYMT9</name>
<sequence>MSSHVNSMRSALAAATRSSRARSNSLSTIPPATDDDDYLPELAAIAASILYRSPQPSPEGRPLYILNAAAFPDSYEVDYDTLLSYVLARLPDEEELISGTEYEIIFFAGGQPDNASSEKRSGPPTGWYLQAYHVLSRATRKKLQRLYIVHPRTWVRVLIGIFGTIVSPKVRRKIIHASTLSSLAEHIPIEQLLIPPSVYLHDRKLETEIHCATSGRRAFGVRHPLPKNLDTGATRLPRILRETTSFLMLPANTKMEGLFRIPPHSVLQGVLKEAYDRGQHYIVWKEGGATLCQPGIDPGLVDEVRLEDAYGVSLAASLVKLWYRELRDPIFAESSYPLLRERYGDPTKDITPEDLVDLILPASQNSPLTVTSREILTRHLLPLLSVVASQSASNKMTSENLAILFSMCLVCGSNQLEDGRFSTTAKRILHAAIDVWPELRTGMGLDHTAFLRDVLPPPDARDYEDPLESPWMGRNLSNEKDEGGHRISMAESEGASSSVSNDEKPPALPPRRSRASSIKAALAPHFQNTEKPSLPRRKPAPQPAQHSSLPHYSDQGAPSSIPADPPRYSTVFDANGNSLRDVDLSTTLGPADGFAPVRTIPTDPSHRKTPPLQPSYPFASSNEYEAGKTNSIKRKPVSRQASGKDGEERQAESNDVEEARPSPTSTPQHFSETNAHLARLAAARGASRDSTTLDTSPPSLSPIVLSTSPIDLSRSSSTAERIPSPSRSPSDQHVFLKPTLPASHYSLAKPVLAPQRSATLPGLSMPPPSPSSLSQSPSTASAEGDGRRLSASIPKVRAPSAGLLKRMASMEQAETSSSTLGGKVGGAVGGSLAVGDAGEKGLRKSSVDDLRRIYEERAGVAQVLVGMGAKGK</sequence>
<feature type="domain" description="CRAL-TRIO" evidence="2">
    <location>
        <begin position="35"/>
        <end position="206"/>
    </location>
</feature>
<dbReference type="InterPro" id="IPR000198">
    <property type="entry name" value="RhoGAP_dom"/>
</dbReference>
<dbReference type="Gene3D" id="3.40.525.10">
    <property type="entry name" value="CRAL-TRIO lipid binding domain"/>
    <property type="match status" value="1"/>
</dbReference>
<dbReference type="SMART" id="SM00324">
    <property type="entry name" value="RhoGAP"/>
    <property type="match status" value="1"/>
</dbReference>
<feature type="region of interest" description="Disordered" evidence="1">
    <location>
        <begin position="757"/>
        <end position="794"/>
    </location>
</feature>
<evidence type="ECO:0000259" key="3">
    <source>
        <dbReference type="PROSITE" id="PS50238"/>
    </source>
</evidence>
<dbReference type="Pfam" id="PF13716">
    <property type="entry name" value="CRAL_TRIO_2"/>
    <property type="match status" value="1"/>
</dbReference>
<feature type="domain" description="Rho-GAP" evidence="3">
    <location>
        <begin position="223"/>
        <end position="440"/>
    </location>
</feature>
<evidence type="ECO:0000256" key="1">
    <source>
        <dbReference type="SAM" id="MobiDB-lite"/>
    </source>
</evidence>
<dbReference type="GO" id="GO:0005096">
    <property type="term" value="F:GTPase activator activity"/>
    <property type="evidence" value="ECO:0007669"/>
    <property type="project" value="TreeGrafter"/>
</dbReference>
<keyword evidence="5" id="KW-1185">Reference proteome</keyword>
<evidence type="ECO:0000313" key="4">
    <source>
        <dbReference type="EMBL" id="SMQ55618.1"/>
    </source>
</evidence>
<organism evidence="4 5">
    <name type="scientific">Zymoseptoria tritici (strain ST99CH_3D7)</name>
    <dbReference type="NCBI Taxonomy" id="1276538"/>
    <lineage>
        <taxon>Eukaryota</taxon>
        <taxon>Fungi</taxon>
        <taxon>Dikarya</taxon>
        <taxon>Ascomycota</taxon>
        <taxon>Pezizomycotina</taxon>
        <taxon>Dothideomycetes</taxon>
        <taxon>Dothideomycetidae</taxon>
        <taxon>Mycosphaerellales</taxon>
        <taxon>Mycosphaerellaceae</taxon>
        <taxon>Zymoseptoria</taxon>
    </lineage>
</organism>
<reference evidence="4 5" key="1">
    <citation type="submission" date="2016-06" db="EMBL/GenBank/DDBJ databases">
        <authorList>
            <person name="Kjaerup R.B."/>
            <person name="Dalgaard T.S."/>
            <person name="Juul-Madsen H.R."/>
        </authorList>
    </citation>
    <scope>NUCLEOTIDE SEQUENCE [LARGE SCALE GENOMIC DNA]</scope>
</reference>
<dbReference type="CDD" id="cd00159">
    <property type="entry name" value="RhoGAP"/>
    <property type="match status" value="1"/>
</dbReference>
<dbReference type="PANTHER" id="PTHR45808:SF2">
    <property type="entry name" value="RHO GTPASE-ACTIVATING PROTEIN 68F"/>
    <property type="match status" value="1"/>
</dbReference>
<protein>
    <recommendedName>
        <fullName evidence="6">Rho-GAP domain-containing protein</fullName>
    </recommendedName>
</protein>
<dbReference type="STRING" id="1276538.A0A1X7S7F1"/>
<dbReference type="SUPFAM" id="SSF48350">
    <property type="entry name" value="GTPase activation domain, GAP"/>
    <property type="match status" value="1"/>
</dbReference>
<feature type="region of interest" description="Disordered" evidence="1">
    <location>
        <begin position="461"/>
        <end position="734"/>
    </location>
</feature>
<evidence type="ECO:0000313" key="5">
    <source>
        <dbReference type="Proteomes" id="UP000215127"/>
    </source>
</evidence>
<dbReference type="CDD" id="cd00170">
    <property type="entry name" value="SEC14"/>
    <property type="match status" value="1"/>
</dbReference>
<dbReference type="PROSITE" id="PS50238">
    <property type="entry name" value="RHOGAP"/>
    <property type="match status" value="1"/>
</dbReference>
<feature type="compositionally biased region" description="Polar residues" evidence="1">
    <location>
        <begin position="662"/>
        <end position="674"/>
    </location>
</feature>
<accession>A0A1X7S7F1</accession>
<dbReference type="InterPro" id="IPR036865">
    <property type="entry name" value="CRAL-TRIO_dom_sf"/>
</dbReference>
<feature type="compositionally biased region" description="Low complexity" evidence="1">
    <location>
        <begin position="675"/>
        <end position="702"/>
    </location>
</feature>
<gene>
    <name evidence="4" type="ORF">ZT3D7_G10773</name>
</gene>
<feature type="compositionally biased region" description="Basic and acidic residues" evidence="1">
    <location>
        <begin position="642"/>
        <end position="660"/>
    </location>
</feature>
<dbReference type="GO" id="GO:0007264">
    <property type="term" value="P:small GTPase-mediated signal transduction"/>
    <property type="evidence" value="ECO:0007669"/>
    <property type="project" value="TreeGrafter"/>
</dbReference>
<dbReference type="Proteomes" id="UP000215127">
    <property type="component" value="Chromosome 12"/>
</dbReference>
<dbReference type="EMBL" id="LT853703">
    <property type="protein sequence ID" value="SMQ55618.1"/>
    <property type="molecule type" value="Genomic_DNA"/>
</dbReference>
<dbReference type="InterPro" id="IPR008936">
    <property type="entry name" value="Rho_GTPase_activation_prot"/>
</dbReference>
<dbReference type="InterPro" id="IPR001251">
    <property type="entry name" value="CRAL-TRIO_dom"/>
</dbReference>
<feature type="compositionally biased region" description="Polar residues" evidence="1">
    <location>
        <begin position="704"/>
        <end position="731"/>
    </location>
</feature>
<evidence type="ECO:0008006" key="6">
    <source>
        <dbReference type="Google" id="ProtNLM"/>
    </source>
</evidence>
<dbReference type="SUPFAM" id="SSF52087">
    <property type="entry name" value="CRAL/TRIO domain"/>
    <property type="match status" value="1"/>
</dbReference>
<proteinExistence type="predicted"/>
<dbReference type="Gene3D" id="1.10.555.10">
    <property type="entry name" value="Rho GTPase activation protein"/>
    <property type="match status" value="1"/>
</dbReference>
<dbReference type="GO" id="GO:0005737">
    <property type="term" value="C:cytoplasm"/>
    <property type="evidence" value="ECO:0007669"/>
    <property type="project" value="TreeGrafter"/>
</dbReference>
<dbReference type="AlphaFoldDB" id="A0A1X7S7F1"/>
<dbReference type="PROSITE" id="PS50191">
    <property type="entry name" value="CRAL_TRIO"/>
    <property type="match status" value="1"/>
</dbReference>
<dbReference type="PANTHER" id="PTHR45808">
    <property type="entry name" value="RHO GTPASE-ACTIVATING PROTEIN 68F"/>
    <property type="match status" value="1"/>
</dbReference>